<protein>
    <submittedName>
        <fullName evidence="1">Uncharacterized protein</fullName>
    </submittedName>
</protein>
<organism evidence="1 2">
    <name type="scientific">Dendrobium nobile</name>
    <name type="common">Orchid</name>
    <dbReference type="NCBI Taxonomy" id="94219"/>
    <lineage>
        <taxon>Eukaryota</taxon>
        <taxon>Viridiplantae</taxon>
        <taxon>Streptophyta</taxon>
        <taxon>Embryophyta</taxon>
        <taxon>Tracheophyta</taxon>
        <taxon>Spermatophyta</taxon>
        <taxon>Magnoliopsida</taxon>
        <taxon>Liliopsida</taxon>
        <taxon>Asparagales</taxon>
        <taxon>Orchidaceae</taxon>
        <taxon>Epidendroideae</taxon>
        <taxon>Malaxideae</taxon>
        <taxon>Dendrobiinae</taxon>
        <taxon>Dendrobium</taxon>
    </lineage>
</organism>
<accession>A0A8T3BMJ2</accession>
<sequence length="85" mass="9507">MISILAQERLLGAALGFAFVGTIVFEQRRGIYGSIADDKSVQIEKYEPKQIVPWKNFSSELAFVWNKAIDGSLGQLVAYLSSRRL</sequence>
<dbReference type="Proteomes" id="UP000829196">
    <property type="component" value="Unassembled WGS sequence"/>
</dbReference>
<gene>
    <name evidence="1" type="ORF">KFK09_009823</name>
</gene>
<dbReference type="PANTHER" id="PTHR37720:SF2">
    <property type="entry name" value="OS10G0481400 PROTEIN"/>
    <property type="match status" value="1"/>
</dbReference>
<evidence type="ECO:0000313" key="2">
    <source>
        <dbReference type="Proteomes" id="UP000829196"/>
    </source>
</evidence>
<dbReference type="EMBL" id="JAGYWB010000008">
    <property type="protein sequence ID" value="KAI0513793.1"/>
    <property type="molecule type" value="Genomic_DNA"/>
</dbReference>
<keyword evidence="2" id="KW-1185">Reference proteome</keyword>
<proteinExistence type="predicted"/>
<dbReference type="AlphaFoldDB" id="A0A8T3BMJ2"/>
<name>A0A8T3BMJ2_DENNO</name>
<comment type="caution">
    <text evidence="1">The sequence shown here is derived from an EMBL/GenBank/DDBJ whole genome shotgun (WGS) entry which is preliminary data.</text>
</comment>
<dbReference type="OrthoDB" id="1895233at2759"/>
<evidence type="ECO:0000313" key="1">
    <source>
        <dbReference type="EMBL" id="KAI0513793.1"/>
    </source>
</evidence>
<reference evidence="1" key="1">
    <citation type="journal article" date="2022" name="Front. Genet.">
        <title>Chromosome-Scale Assembly of the Dendrobium nobile Genome Provides Insights Into the Molecular Mechanism of the Biosynthesis of the Medicinal Active Ingredient of Dendrobium.</title>
        <authorList>
            <person name="Xu Q."/>
            <person name="Niu S.-C."/>
            <person name="Li K.-L."/>
            <person name="Zheng P.-J."/>
            <person name="Zhang X.-J."/>
            <person name="Jia Y."/>
            <person name="Liu Y."/>
            <person name="Niu Y.-X."/>
            <person name="Yu L.-H."/>
            <person name="Chen D.-F."/>
            <person name="Zhang G.-Q."/>
        </authorList>
    </citation>
    <scope>NUCLEOTIDE SEQUENCE</scope>
    <source>
        <tissue evidence="1">Leaf</tissue>
    </source>
</reference>
<dbReference type="PANTHER" id="PTHR37720">
    <property type="entry name" value="OS10G0481400 PROTEIN"/>
    <property type="match status" value="1"/>
</dbReference>